<gene>
    <name evidence="1" type="ORF">NCTC9426_02060</name>
</gene>
<dbReference type="Proteomes" id="UP000254133">
    <property type="component" value="Unassembled WGS sequence"/>
</dbReference>
<dbReference type="EMBL" id="UGPZ01000003">
    <property type="protein sequence ID" value="STY93337.1"/>
    <property type="molecule type" value="Genomic_DNA"/>
</dbReference>
<protein>
    <submittedName>
        <fullName evidence="1">Uncharacterized protein</fullName>
    </submittedName>
</protein>
<dbReference type="AlphaFoldDB" id="A0A378Q2I2"/>
<evidence type="ECO:0000313" key="2">
    <source>
        <dbReference type="Proteomes" id="UP000254133"/>
    </source>
</evidence>
<reference evidence="1 2" key="1">
    <citation type="submission" date="2018-06" db="EMBL/GenBank/DDBJ databases">
        <authorList>
            <consortium name="Pathogen Informatics"/>
            <person name="Doyle S."/>
        </authorList>
    </citation>
    <scope>NUCLEOTIDE SEQUENCE [LARGE SCALE GENOMIC DNA]</scope>
    <source>
        <strain evidence="1 2">NCTC9426</strain>
    </source>
</reference>
<dbReference type="RefSeq" id="WP_115369704.1">
    <property type="nucleotide sequence ID" value="NZ_UGPZ01000003.1"/>
</dbReference>
<sequence length="83" mass="9508">MKQELYELDELACLVNNRIKKLDWLIFQLIENVSGDEAIVAGLALDTIMLTSQKMHKIQALITELREQDTPQVKGLERLEKVA</sequence>
<organism evidence="1 2">
    <name type="scientific">Moraxella bovis</name>
    <dbReference type="NCBI Taxonomy" id="476"/>
    <lineage>
        <taxon>Bacteria</taxon>
        <taxon>Pseudomonadati</taxon>
        <taxon>Pseudomonadota</taxon>
        <taxon>Gammaproteobacteria</taxon>
        <taxon>Moraxellales</taxon>
        <taxon>Moraxellaceae</taxon>
        <taxon>Moraxella</taxon>
    </lineage>
</organism>
<proteinExistence type="predicted"/>
<name>A0A378Q2I2_MORBO</name>
<accession>A0A378Q2I2</accession>
<evidence type="ECO:0000313" key="1">
    <source>
        <dbReference type="EMBL" id="STY93337.1"/>
    </source>
</evidence>